<keyword evidence="2" id="KW-1185">Reference proteome</keyword>
<protein>
    <submittedName>
        <fullName evidence="1">Glycoside hydrolase</fullName>
    </submittedName>
</protein>
<sequence>MATIKKTISNAGLFLIAARLARYTGNTTYLDWRTHMELGRGRRAHGTEHYYFYDGASTSTNCIRVTRYQWSYNAACFVAGSAYLYNLTALDLWRDRRQNILDAAALCSRLRANVYRGPTQTRSRSKHTSRDFYGLTAILASWTYDRIYQPLVNTVVNGVSQSCTGGHDGVTCGTTWLATGWDNTAGLGQQMTALETVQNLLISQVPPPIPQKLSRHRFQTTLRFRDLHVVLLVLLLDILPDVDHTNGFLVVDM</sequence>
<evidence type="ECO:0000313" key="2">
    <source>
        <dbReference type="Proteomes" id="UP001489719"/>
    </source>
</evidence>
<organism evidence="1 2">
    <name type="scientific">Lipomyces orientalis</name>
    <dbReference type="NCBI Taxonomy" id="1233043"/>
    <lineage>
        <taxon>Eukaryota</taxon>
        <taxon>Fungi</taxon>
        <taxon>Dikarya</taxon>
        <taxon>Ascomycota</taxon>
        <taxon>Saccharomycotina</taxon>
        <taxon>Lipomycetes</taxon>
        <taxon>Lipomycetales</taxon>
        <taxon>Lipomycetaceae</taxon>
        <taxon>Lipomyces</taxon>
    </lineage>
</organism>
<gene>
    <name evidence="1" type="ORF">V1517DRAFT_308186</name>
</gene>
<comment type="caution">
    <text evidence="1">The sequence shown here is derived from an EMBL/GenBank/DDBJ whole genome shotgun (WGS) entry which is preliminary data.</text>
</comment>
<dbReference type="EMBL" id="MU970080">
    <property type="protein sequence ID" value="KAK9322295.1"/>
    <property type="molecule type" value="Genomic_DNA"/>
</dbReference>
<accession>A0ACC3TM53</accession>
<proteinExistence type="predicted"/>
<dbReference type="Proteomes" id="UP001489719">
    <property type="component" value="Unassembled WGS sequence"/>
</dbReference>
<keyword evidence="1" id="KW-0378">Hydrolase</keyword>
<name>A0ACC3TM53_9ASCO</name>
<evidence type="ECO:0000313" key="1">
    <source>
        <dbReference type="EMBL" id="KAK9322295.1"/>
    </source>
</evidence>
<reference evidence="2" key="1">
    <citation type="journal article" date="2024" name="Front. Bioeng. Biotechnol.">
        <title>Genome-scale model development and genomic sequencing of the oleaginous clade Lipomyces.</title>
        <authorList>
            <person name="Czajka J.J."/>
            <person name="Han Y."/>
            <person name="Kim J."/>
            <person name="Mondo S.J."/>
            <person name="Hofstad B.A."/>
            <person name="Robles A."/>
            <person name="Haridas S."/>
            <person name="Riley R."/>
            <person name="LaButti K."/>
            <person name="Pangilinan J."/>
            <person name="Andreopoulos W."/>
            <person name="Lipzen A."/>
            <person name="Yan J."/>
            <person name="Wang M."/>
            <person name="Ng V."/>
            <person name="Grigoriev I.V."/>
            <person name="Spatafora J.W."/>
            <person name="Magnuson J.K."/>
            <person name="Baker S.E."/>
            <person name="Pomraning K.R."/>
        </authorList>
    </citation>
    <scope>NUCLEOTIDE SEQUENCE [LARGE SCALE GENOMIC DNA]</scope>
    <source>
        <strain evidence="2">CBS 10300</strain>
    </source>
</reference>